<evidence type="ECO:0000313" key="2">
    <source>
        <dbReference type="EMBL" id="KAF6805290.1"/>
    </source>
</evidence>
<dbReference type="EMBL" id="WIGN01000186">
    <property type="protein sequence ID" value="KAF6805290.1"/>
    <property type="molecule type" value="Genomic_DNA"/>
</dbReference>
<feature type="region of interest" description="Disordered" evidence="1">
    <location>
        <begin position="182"/>
        <end position="292"/>
    </location>
</feature>
<feature type="compositionally biased region" description="Basic and acidic residues" evidence="1">
    <location>
        <begin position="282"/>
        <end position="292"/>
    </location>
</feature>
<dbReference type="AlphaFoldDB" id="A0A8H6J378"/>
<keyword evidence="3" id="KW-1185">Reference proteome</keyword>
<sequence length="292" mass="31101">MANAQELPKPGPGDIYTFGGRLTVTNAAANIFVVYNRRPTETTSTPPSGLSLDFVMGNVYLIDATFISPFAEGTARSGNLVKGLGLQSEGCHLGDTSIETVYDDIVCVVTNQPGADCNIGTVAGNVVTVCNMGCRQESSPPKNVKISTIVGFELEEPPIVSGGGLKRALSAWASLTFPPGWWNFPPAKPTSTGTTRVPDRNPFIVQQAPPRHDKQANKKTKTPKKEPKKPKKEGKIQKKGPKSPKRKKVGCSGPGPIATGANCIPIQWRPAARLGTTGDGASDMKIKQEKTY</sequence>
<name>A0A8H6J378_9PEZI</name>
<organism evidence="2 3">
    <name type="scientific">Colletotrichum sojae</name>
    <dbReference type="NCBI Taxonomy" id="2175907"/>
    <lineage>
        <taxon>Eukaryota</taxon>
        <taxon>Fungi</taxon>
        <taxon>Dikarya</taxon>
        <taxon>Ascomycota</taxon>
        <taxon>Pezizomycotina</taxon>
        <taxon>Sordariomycetes</taxon>
        <taxon>Hypocreomycetidae</taxon>
        <taxon>Glomerellales</taxon>
        <taxon>Glomerellaceae</taxon>
        <taxon>Colletotrichum</taxon>
        <taxon>Colletotrichum orchidearum species complex</taxon>
    </lineage>
</organism>
<evidence type="ECO:0000256" key="1">
    <source>
        <dbReference type="SAM" id="MobiDB-lite"/>
    </source>
</evidence>
<comment type="caution">
    <text evidence="2">The sequence shown here is derived from an EMBL/GenBank/DDBJ whole genome shotgun (WGS) entry which is preliminary data.</text>
</comment>
<gene>
    <name evidence="2" type="ORF">CSOJ01_09612</name>
</gene>
<reference evidence="2 3" key="1">
    <citation type="journal article" date="2020" name="Phytopathology">
        <title>Genome Sequence Resources of Colletotrichum truncatum, C. plurivorum, C. musicola, and C. sojae: Four Species Pathogenic to Soybean (Glycine max).</title>
        <authorList>
            <person name="Rogerio F."/>
            <person name="Boufleur T.R."/>
            <person name="Ciampi-Guillardi M."/>
            <person name="Sukno S.A."/>
            <person name="Thon M.R."/>
            <person name="Massola Junior N.S."/>
            <person name="Baroncelli R."/>
        </authorList>
    </citation>
    <scope>NUCLEOTIDE SEQUENCE [LARGE SCALE GENOMIC DNA]</scope>
    <source>
        <strain evidence="2 3">LFN0009</strain>
    </source>
</reference>
<feature type="compositionally biased region" description="Basic residues" evidence="1">
    <location>
        <begin position="217"/>
        <end position="249"/>
    </location>
</feature>
<evidence type="ECO:0000313" key="3">
    <source>
        <dbReference type="Proteomes" id="UP000652219"/>
    </source>
</evidence>
<proteinExistence type="predicted"/>
<dbReference type="Proteomes" id="UP000652219">
    <property type="component" value="Unassembled WGS sequence"/>
</dbReference>
<accession>A0A8H6J378</accession>
<protein>
    <submittedName>
        <fullName evidence="2">Uncharacterized protein</fullName>
    </submittedName>
</protein>